<dbReference type="VEuPathDB" id="FungiDB:PV07_01143"/>
<protein>
    <submittedName>
        <fullName evidence="2">Uncharacterized protein</fullName>
    </submittedName>
</protein>
<dbReference type="HOGENOM" id="CLU_2372603_0_0_1"/>
<evidence type="ECO:0000256" key="1">
    <source>
        <dbReference type="SAM" id="MobiDB-lite"/>
    </source>
</evidence>
<proteinExistence type="predicted"/>
<feature type="region of interest" description="Disordered" evidence="1">
    <location>
        <begin position="1"/>
        <end position="25"/>
    </location>
</feature>
<dbReference type="AlphaFoldDB" id="A0A0D2DF76"/>
<dbReference type="OrthoDB" id="4161159at2759"/>
<dbReference type="Proteomes" id="UP000054466">
    <property type="component" value="Unassembled WGS sequence"/>
</dbReference>
<keyword evidence="3" id="KW-1185">Reference proteome</keyword>
<name>A0A0D2DF76_9EURO</name>
<evidence type="ECO:0000313" key="3">
    <source>
        <dbReference type="Proteomes" id="UP000054466"/>
    </source>
</evidence>
<evidence type="ECO:0000313" key="2">
    <source>
        <dbReference type="EMBL" id="KIW34364.1"/>
    </source>
</evidence>
<gene>
    <name evidence="2" type="ORF">PV07_01143</name>
</gene>
<reference evidence="2 3" key="1">
    <citation type="submission" date="2015-01" db="EMBL/GenBank/DDBJ databases">
        <title>The Genome Sequence of Cladophialophora immunda CBS83496.</title>
        <authorList>
            <consortium name="The Broad Institute Genomics Platform"/>
            <person name="Cuomo C."/>
            <person name="de Hoog S."/>
            <person name="Gorbushina A."/>
            <person name="Stielow B."/>
            <person name="Teixiera M."/>
            <person name="Abouelleil A."/>
            <person name="Chapman S.B."/>
            <person name="Priest M."/>
            <person name="Young S.K."/>
            <person name="Wortman J."/>
            <person name="Nusbaum C."/>
            <person name="Birren B."/>
        </authorList>
    </citation>
    <scope>NUCLEOTIDE SEQUENCE [LARGE SCALE GENOMIC DNA]</scope>
    <source>
        <strain evidence="2 3">CBS 83496</strain>
    </source>
</reference>
<dbReference type="GeneID" id="27340337"/>
<dbReference type="EMBL" id="KN847040">
    <property type="protein sequence ID" value="KIW34364.1"/>
    <property type="molecule type" value="Genomic_DNA"/>
</dbReference>
<sequence>MSSSEDTSASTSSTPTSPADAPTKSTTAIFLVLLEKMGASIRKSRMKLSVRFRENQQAAPKSPKPDVWRGTSYLPYGMETPTEAEQAFEMASLGR</sequence>
<organism evidence="2 3">
    <name type="scientific">Cladophialophora immunda</name>
    <dbReference type="NCBI Taxonomy" id="569365"/>
    <lineage>
        <taxon>Eukaryota</taxon>
        <taxon>Fungi</taxon>
        <taxon>Dikarya</taxon>
        <taxon>Ascomycota</taxon>
        <taxon>Pezizomycotina</taxon>
        <taxon>Eurotiomycetes</taxon>
        <taxon>Chaetothyriomycetidae</taxon>
        <taxon>Chaetothyriales</taxon>
        <taxon>Herpotrichiellaceae</taxon>
        <taxon>Cladophialophora</taxon>
    </lineage>
</organism>
<accession>A0A0D2DF76</accession>
<dbReference type="RefSeq" id="XP_016254580.1">
    <property type="nucleotide sequence ID" value="XM_016387652.1"/>
</dbReference>